<dbReference type="OrthoDB" id="5959530at2"/>
<comment type="caution">
    <text evidence="2">The sequence shown here is derived from an EMBL/GenBank/DDBJ whole genome shotgun (WGS) entry which is preliminary data.</text>
</comment>
<keyword evidence="1" id="KW-1133">Transmembrane helix</keyword>
<keyword evidence="3" id="KW-1185">Reference proteome</keyword>
<dbReference type="Proteomes" id="UP000295531">
    <property type="component" value="Unassembled WGS sequence"/>
</dbReference>
<reference evidence="2 3" key="1">
    <citation type="submission" date="2019-03" db="EMBL/GenBank/DDBJ databases">
        <title>Freshwater and sediment microbial communities from various areas in North America, analyzing microbe dynamics in response to fracking.</title>
        <authorList>
            <person name="Lamendella R."/>
        </authorList>
    </citation>
    <scope>NUCLEOTIDE SEQUENCE [LARGE SCALE GENOMIC DNA]</scope>
    <source>
        <strain evidence="2 3">18_TX</strain>
    </source>
</reference>
<sequence>MTLLDVIILLGLLLLGWIFWQHRQQSESAYRHAAYYCKQQGLQLLDVRRDTTRWSFKGRQPGWRAIFKMGFSSDGETRYEGDLELHNQQLIGVELPPFRMPDSTPMH</sequence>
<keyword evidence="1" id="KW-0472">Membrane</keyword>
<dbReference type="EMBL" id="SNXI01000019">
    <property type="protein sequence ID" value="TDP28960.1"/>
    <property type="molecule type" value="Genomic_DNA"/>
</dbReference>
<dbReference type="RefSeq" id="WP_133540548.1">
    <property type="nucleotide sequence ID" value="NZ_SNXI01000019.1"/>
</dbReference>
<keyword evidence="1" id="KW-0812">Transmembrane</keyword>
<organism evidence="2 3">
    <name type="scientific">Idiomarina aquatica</name>
    <dbReference type="NCBI Taxonomy" id="1327752"/>
    <lineage>
        <taxon>Bacteria</taxon>
        <taxon>Pseudomonadati</taxon>
        <taxon>Pseudomonadota</taxon>
        <taxon>Gammaproteobacteria</taxon>
        <taxon>Alteromonadales</taxon>
        <taxon>Idiomarinaceae</taxon>
        <taxon>Idiomarina</taxon>
    </lineage>
</organism>
<dbReference type="InterPro" id="IPR021732">
    <property type="entry name" value="DUF3301"/>
</dbReference>
<evidence type="ECO:0000313" key="3">
    <source>
        <dbReference type="Proteomes" id="UP000295531"/>
    </source>
</evidence>
<evidence type="ECO:0000256" key="1">
    <source>
        <dbReference type="SAM" id="Phobius"/>
    </source>
</evidence>
<accession>A0A4V3CMG7</accession>
<name>A0A4V3CMG7_9GAMM</name>
<gene>
    <name evidence="2" type="ORF">DEU29_11935</name>
</gene>
<proteinExistence type="predicted"/>
<dbReference type="AlphaFoldDB" id="A0A4V3CMG7"/>
<dbReference type="Pfam" id="PF11743">
    <property type="entry name" value="DUF3301"/>
    <property type="match status" value="1"/>
</dbReference>
<protein>
    <submittedName>
        <fullName evidence="2">Uncharacterized protein DUF3301</fullName>
    </submittedName>
</protein>
<evidence type="ECO:0000313" key="2">
    <source>
        <dbReference type="EMBL" id="TDP28960.1"/>
    </source>
</evidence>
<feature type="transmembrane region" description="Helical" evidence="1">
    <location>
        <begin position="6"/>
        <end position="22"/>
    </location>
</feature>